<organism evidence="2 3">
    <name type="scientific">Celerinatantimonas yamalensis</name>
    <dbReference type="NCBI Taxonomy" id="559956"/>
    <lineage>
        <taxon>Bacteria</taxon>
        <taxon>Pseudomonadati</taxon>
        <taxon>Pseudomonadota</taxon>
        <taxon>Gammaproteobacteria</taxon>
        <taxon>Celerinatantimonadaceae</taxon>
        <taxon>Celerinatantimonas</taxon>
    </lineage>
</organism>
<sequence>TYHATHQPPYPLPAHKTRTVLRTETHQGQGYNELRFEDQAHEEEIFVHAQKDFNSHIENDRKAEIGQDNHLTVARHQFSHIKGDEHNRVDGESRVHVRGMQTQYVEQSLHMKQGQSMVVQAGQDIHLKSGGRMVLESASEITVKAGGSFVKVDASGVSLVGPAINLNSGGSAGSGSGYAGKIATLPKGVTKPDAPDEALITNVQATQTGANPLLKNQQIDALTGNEPVCEQCKADEPSESHES</sequence>
<name>A0ABW9G6Y7_9GAMM</name>
<dbReference type="Pfam" id="PF22178">
    <property type="entry name" value="Gp5_trimer_C"/>
    <property type="match status" value="1"/>
</dbReference>
<feature type="non-terminal residue" evidence="2">
    <location>
        <position position="1"/>
    </location>
</feature>
<dbReference type="RefSeq" id="WP_408623584.1">
    <property type="nucleotide sequence ID" value="NZ_JBEQCT010000004.1"/>
</dbReference>
<accession>A0ABW9G6Y7</accession>
<proteinExistence type="predicted"/>
<gene>
    <name evidence="2" type="ORF">ABUE30_09810</name>
</gene>
<dbReference type="EMBL" id="JBEQCT010000004">
    <property type="protein sequence ID" value="MFM2485353.1"/>
    <property type="molecule type" value="Genomic_DNA"/>
</dbReference>
<dbReference type="InterPro" id="IPR054030">
    <property type="entry name" value="Gp5_Vgr_C"/>
</dbReference>
<evidence type="ECO:0000313" key="2">
    <source>
        <dbReference type="EMBL" id="MFM2485353.1"/>
    </source>
</evidence>
<reference evidence="2 3" key="1">
    <citation type="journal article" date="2013" name="Int. J. Syst. Evol. Microbiol.">
        <title>Celerinatantimonas yamalensis sp. nov., a cold-adapted diazotrophic bacterium from a cold permafrost brine.</title>
        <authorList>
            <person name="Shcherbakova V."/>
            <person name="Chuvilskaya N."/>
            <person name="Rivkina E."/>
            <person name="Demidov N."/>
            <person name="Uchaeva V."/>
            <person name="Suetin S."/>
            <person name="Suzina N."/>
            <person name="Gilichinsky D."/>
        </authorList>
    </citation>
    <scope>NUCLEOTIDE SEQUENCE [LARGE SCALE GENOMIC DNA]</scope>
    <source>
        <strain evidence="2 3">C7</strain>
    </source>
</reference>
<keyword evidence="3" id="KW-1185">Reference proteome</keyword>
<dbReference type="Proteomes" id="UP001629953">
    <property type="component" value="Unassembled WGS sequence"/>
</dbReference>
<comment type="caution">
    <text evidence="2">The sequence shown here is derived from an EMBL/GenBank/DDBJ whole genome shotgun (WGS) entry which is preliminary data.</text>
</comment>
<evidence type="ECO:0000313" key="3">
    <source>
        <dbReference type="Proteomes" id="UP001629953"/>
    </source>
</evidence>
<dbReference type="SUPFAM" id="SSF69349">
    <property type="entry name" value="Phage fibre proteins"/>
    <property type="match status" value="1"/>
</dbReference>
<evidence type="ECO:0000259" key="1">
    <source>
        <dbReference type="Pfam" id="PF22178"/>
    </source>
</evidence>
<feature type="domain" description="Gp5/Type VI secretion system Vgr C-terminal trimerisation" evidence="1">
    <location>
        <begin position="20"/>
        <end position="124"/>
    </location>
</feature>
<protein>
    <submittedName>
        <fullName evidence="2">Type VI secretion system tip protein VgrG</fullName>
    </submittedName>
</protein>